<reference evidence="2" key="2">
    <citation type="submission" date="2020-09" db="EMBL/GenBank/DDBJ databases">
        <authorList>
            <person name="Sun Q."/>
            <person name="Kim S."/>
        </authorList>
    </citation>
    <scope>NUCLEOTIDE SEQUENCE</scope>
    <source>
        <strain evidence="2">KCTC 12113</strain>
    </source>
</reference>
<keyword evidence="1" id="KW-1133">Transmembrane helix</keyword>
<dbReference type="EMBL" id="BMWP01000008">
    <property type="protein sequence ID" value="GGW31318.1"/>
    <property type="molecule type" value="Genomic_DNA"/>
</dbReference>
<keyword evidence="1" id="KW-0812">Transmembrane</keyword>
<comment type="caution">
    <text evidence="2">The sequence shown here is derived from an EMBL/GenBank/DDBJ whole genome shotgun (WGS) entry which is preliminary data.</text>
</comment>
<evidence type="ECO:0000256" key="1">
    <source>
        <dbReference type="SAM" id="Phobius"/>
    </source>
</evidence>
<proteinExistence type="predicted"/>
<dbReference type="AlphaFoldDB" id="A0A918MKH3"/>
<gene>
    <name evidence="2" type="ORF">GCM10007383_15790</name>
</gene>
<sequence>MEQQKLPNATLILVFGIISIVTCCCYGVIGLIFGIIGLILANKATNLYALNPDQYEGYNNVKLGKTLSIIGIVLNILVVVFFVWIVSIIGWDALQNEDLMRERLEDYLGNME</sequence>
<keyword evidence="1" id="KW-0472">Membrane</keyword>
<evidence type="ECO:0000313" key="2">
    <source>
        <dbReference type="EMBL" id="GGW31318.1"/>
    </source>
</evidence>
<dbReference type="Proteomes" id="UP000634668">
    <property type="component" value="Unassembled WGS sequence"/>
</dbReference>
<organism evidence="2 3">
    <name type="scientific">Arenibacter certesii</name>
    <dbReference type="NCBI Taxonomy" id="228955"/>
    <lineage>
        <taxon>Bacteria</taxon>
        <taxon>Pseudomonadati</taxon>
        <taxon>Bacteroidota</taxon>
        <taxon>Flavobacteriia</taxon>
        <taxon>Flavobacteriales</taxon>
        <taxon>Flavobacteriaceae</taxon>
        <taxon>Arenibacter</taxon>
    </lineage>
</organism>
<dbReference type="Pfam" id="PF07666">
    <property type="entry name" value="MpPF26"/>
    <property type="match status" value="1"/>
</dbReference>
<dbReference type="RefSeq" id="WP_026812710.1">
    <property type="nucleotide sequence ID" value="NZ_BMWP01000008.1"/>
</dbReference>
<feature type="transmembrane region" description="Helical" evidence="1">
    <location>
        <begin position="12"/>
        <end position="41"/>
    </location>
</feature>
<protein>
    <recommendedName>
        <fullName evidence="4">DUF4190 domain-containing protein</fullName>
    </recommendedName>
</protein>
<evidence type="ECO:0008006" key="4">
    <source>
        <dbReference type="Google" id="ProtNLM"/>
    </source>
</evidence>
<evidence type="ECO:0000313" key="3">
    <source>
        <dbReference type="Proteomes" id="UP000634668"/>
    </source>
</evidence>
<accession>A0A918MKH3</accession>
<name>A0A918MKH3_9FLAO</name>
<feature type="transmembrane region" description="Helical" evidence="1">
    <location>
        <begin position="69"/>
        <end position="94"/>
    </location>
</feature>
<keyword evidence="3" id="KW-1185">Reference proteome</keyword>
<dbReference type="InterPro" id="IPR011655">
    <property type="entry name" value="MpPF26"/>
</dbReference>
<reference evidence="2" key="1">
    <citation type="journal article" date="2014" name="Int. J. Syst. Evol. Microbiol.">
        <title>Complete genome sequence of Corynebacterium casei LMG S-19264T (=DSM 44701T), isolated from a smear-ripened cheese.</title>
        <authorList>
            <consortium name="US DOE Joint Genome Institute (JGI-PGF)"/>
            <person name="Walter F."/>
            <person name="Albersmeier A."/>
            <person name="Kalinowski J."/>
            <person name="Ruckert C."/>
        </authorList>
    </citation>
    <scope>NUCLEOTIDE SEQUENCE</scope>
    <source>
        <strain evidence="2">KCTC 12113</strain>
    </source>
</reference>
<dbReference type="NCBIfam" id="NF040945">
    <property type="entry name" value="CCC_membrane"/>
    <property type="match status" value="1"/>
</dbReference>